<dbReference type="InParanoid" id="G4YRE1"/>
<dbReference type="Gene3D" id="3.30.530.20">
    <property type="match status" value="1"/>
</dbReference>
<dbReference type="SMART" id="SM00064">
    <property type="entry name" value="FYVE"/>
    <property type="match status" value="1"/>
</dbReference>
<evidence type="ECO:0000313" key="7">
    <source>
        <dbReference type="EMBL" id="EGZ22875.1"/>
    </source>
</evidence>
<evidence type="ECO:0000259" key="6">
    <source>
        <dbReference type="PROSITE" id="PS50178"/>
    </source>
</evidence>
<gene>
    <name evidence="7" type="ORF">PHYSODRAFT_539415</name>
</gene>
<evidence type="ECO:0000256" key="5">
    <source>
        <dbReference type="SAM" id="MobiDB-lite"/>
    </source>
</evidence>
<dbReference type="Proteomes" id="UP000002640">
    <property type="component" value="Unassembled WGS sequence"/>
</dbReference>
<protein>
    <recommendedName>
        <fullName evidence="6">FYVE-type domain-containing protein</fullName>
    </recommendedName>
</protein>
<dbReference type="InterPro" id="IPR023393">
    <property type="entry name" value="START-like_dom_sf"/>
</dbReference>
<keyword evidence="1" id="KW-0479">Metal-binding</keyword>
<keyword evidence="2 4" id="KW-0863">Zinc-finger</keyword>
<dbReference type="InterPro" id="IPR011011">
    <property type="entry name" value="Znf_FYVE_PHD"/>
</dbReference>
<dbReference type="PANTHER" id="PTHR13510">
    <property type="entry name" value="FYVE-FINGER-CONTAINING RAB5 EFFECTOR PROTEIN RABENOSYN-5-RELATED"/>
    <property type="match status" value="1"/>
</dbReference>
<dbReference type="OMA" id="RFCCVGQ"/>
<evidence type="ECO:0000256" key="3">
    <source>
        <dbReference type="ARBA" id="ARBA00022833"/>
    </source>
</evidence>
<dbReference type="PROSITE" id="PS50178">
    <property type="entry name" value="ZF_FYVE"/>
    <property type="match status" value="1"/>
</dbReference>
<dbReference type="PANTHER" id="PTHR13510:SF44">
    <property type="entry name" value="RABENOSYN-5"/>
    <property type="match status" value="1"/>
</dbReference>
<feature type="compositionally biased region" description="Polar residues" evidence="5">
    <location>
        <begin position="1"/>
        <end position="13"/>
    </location>
</feature>
<accession>G4YRE1</accession>
<dbReference type="Pfam" id="PF01363">
    <property type="entry name" value="FYVE"/>
    <property type="match status" value="1"/>
</dbReference>
<feature type="domain" description="FYVE-type" evidence="6">
    <location>
        <begin position="289"/>
        <end position="349"/>
    </location>
</feature>
<dbReference type="InterPro" id="IPR013083">
    <property type="entry name" value="Znf_RING/FYVE/PHD"/>
</dbReference>
<dbReference type="SUPFAM" id="SSF57903">
    <property type="entry name" value="FYVE/PHD zinc finger"/>
    <property type="match status" value="1"/>
</dbReference>
<dbReference type="Pfam" id="PF01852">
    <property type="entry name" value="START"/>
    <property type="match status" value="1"/>
</dbReference>
<keyword evidence="8" id="KW-1185">Reference proteome</keyword>
<evidence type="ECO:0000256" key="1">
    <source>
        <dbReference type="ARBA" id="ARBA00022723"/>
    </source>
</evidence>
<proteinExistence type="predicted"/>
<reference evidence="7 8" key="1">
    <citation type="journal article" date="2006" name="Science">
        <title>Phytophthora genome sequences uncover evolutionary origins and mechanisms of pathogenesis.</title>
        <authorList>
            <person name="Tyler B.M."/>
            <person name="Tripathy S."/>
            <person name="Zhang X."/>
            <person name="Dehal P."/>
            <person name="Jiang R.H."/>
            <person name="Aerts A."/>
            <person name="Arredondo F.D."/>
            <person name="Baxter L."/>
            <person name="Bensasson D."/>
            <person name="Beynon J.L."/>
            <person name="Chapman J."/>
            <person name="Damasceno C.M."/>
            <person name="Dorrance A.E."/>
            <person name="Dou D."/>
            <person name="Dickerman A.W."/>
            <person name="Dubchak I.L."/>
            <person name="Garbelotto M."/>
            <person name="Gijzen M."/>
            <person name="Gordon S.G."/>
            <person name="Govers F."/>
            <person name="Grunwald N.J."/>
            <person name="Huang W."/>
            <person name="Ivors K.L."/>
            <person name="Jones R.W."/>
            <person name="Kamoun S."/>
            <person name="Krampis K."/>
            <person name="Lamour K.H."/>
            <person name="Lee M.K."/>
            <person name="McDonald W.H."/>
            <person name="Medina M."/>
            <person name="Meijer H.J."/>
            <person name="Nordberg E.K."/>
            <person name="Maclean D.J."/>
            <person name="Ospina-Giraldo M.D."/>
            <person name="Morris P.F."/>
            <person name="Phuntumart V."/>
            <person name="Putnam N.H."/>
            <person name="Rash S."/>
            <person name="Rose J.K."/>
            <person name="Sakihama Y."/>
            <person name="Salamov A.A."/>
            <person name="Savidor A."/>
            <person name="Scheuring C.F."/>
            <person name="Smith B.M."/>
            <person name="Sobral B.W."/>
            <person name="Terry A."/>
            <person name="Torto-Alalibo T.A."/>
            <person name="Win J."/>
            <person name="Xu Z."/>
            <person name="Zhang H."/>
            <person name="Grigoriev I.V."/>
            <person name="Rokhsar D.S."/>
            <person name="Boore J.L."/>
        </authorList>
    </citation>
    <scope>NUCLEOTIDE SEQUENCE [LARGE SCALE GENOMIC DNA]</scope>
    <source>
        <strain evidence="7 8">P6497</strain>
    </source>
</reference>
<evidence type="ECO:0000256" key="4">
    <source>
        <dbReference type="PROSITE-ProRule" id="PRU00091"/>
    </source>
</evidence>
<dbReference type="InterPro" id="IPR052727">
    <property type="entry name" value="Rab4/Rab5_effector"/>
</dbReference>
<dbReference type="GeneID" id="20662375"/>
<dbReference type="STRING" id="1094619.G4YRE1"/>
<dbReference type="RefSeq" id="XP_009518163.1">
    <property type="nucleotide sequence ID" value="XM_009519868.1"/>
</dbReference>
<evidence type="ECO:0000256" key="2">
    <source>
        <dbReference type="ARBA" id="ARBA00022771"/>
    </source>
</evidence>
<dbReference type="CDD" id="cd00065">
    <property type="entry name" value="FYVE_like_SF"/>
    <property type="match status" value="1"/>
</dbReference>
<dbReference type="Gene3D" id="3.30.40.10">
    <property type="entry name" value="Zinc/RING finger domain, C3HC4 (zinc finger)"/>
    <property type="match status" value="1"/>
</dbReference>
<dbReference type="GO" id="GO:0008289">
    <property type="term" value="F:lipid binding"/>
    <property type="evidence" value="ECO:0007669"/>
    <property type="project" value="InterPro"/>
</dbReference>
<dbReference type="InterPro" id="IPR002913">
    <property type="entry name" value="START_lipid-bd_dom"/>
</dbReference>
<dbReference type="EMBL" id="JH159152">
    <property type="protein sequence ID" value="EGZ22875.1"/>
    <property type="molecule type" value="Genomic_DNA"/>
</dbReference>
<dbReference type="SMR" id="G4YRE1"/>
<feature type="region of interest" description="Disordered" evidence="5">
    <location>
        <begin position="1"/>
        <end position="44"/>
    </location>
</feature>
<keyword evidence="3" id="KW-0862">Zinc</keyword>
<dbReference type="AlphaFoldDB" id="G4YRE1"/>
<dbReference type="InterPro" id="IPR000306">
    <property type="entry name" value="Znf_FYVE"/>
</dbReference>
<name>G4YRE1_PHYSP</name>
<dbReference type="InterPro" id="IPR017455">
    <property type="entry name" value="Znf_FYVE-rel"/>
</dbReference>
<dbReference type="KEGG" id="psoj:PHYSODRAFT_539415"/>
<sequence length="399" mass="45121">MATPTTSFRSSRPNCRHSSHPPPNQLSSSHFGRSQGPPPDSVIRLSPDRKAEMLQRTQKLERDVLDSIDHESWKLRMNQKGISYYVDDSVGRGLTRFCCVGSTDAPVADIMELFLVSSTESLLKNVRIMYRNVKEAKILSVVKRSTPFTPFHSAYIRYTSFDTPMLMSDRDFCLCVCTNLIEHEDGSTVGYCLWESVDLPECPDRSATDKIIRSRMWRSGYVMKNSGKPNALTKVRYIIGVEIGGFVPKLTGWIYMSAFGANCRRVCEHYRKRWLDPETFKRREDWERKADAKECPICRRKFGPFVKRYNCVKCGLVVGGHCSRMEDVSVRGVGITSVRICYACLKAAGMLTTNPGAVRLEARQPVVPRDYFDSVKSEGKDIREPFSASSGSSTFCMSA</sequence>
<evidence type="ECO:0000313" key="8">
    <source>
        <dbReference type="Proteomes" id="UP000002640"/>
    </source>
</evidence>
<dbReference type="GO" id="GO:0008270">
    <property type="term" value="F:zinc ion binding"/>
    <property type="evidence" value="ECO:0007669"/>
    <property type="project" value="UniProtKB-KW"/>
</dbReference>
<organism evidence="7 8">
    <name type="scientific">Phytophthora sojae (strain P6497)</name>
    <name type="common">Soybean stem and root rot agent</name>
    <name type="synonym">Phytophthora megasperma f. sp. glycines</name>
    <dbReference type="NCBI Taxonomy" id="1094619"/>
    <lineage>
        <taxon>Eukaryota</taxon>
        <taxon>Sar</taxon>
        <taxon>Stramenopiles</taxon>
        <taxon>Oomycota</taxon>
        <taxon>Peronosporomycetes</taxon>
        <taxon>Peronosporales</taxon>
        <taxon>Peronosporaceae</taxon>
        <taxon>Phytophthora</taxon>
    </lineage>
</organism>
<dbReference type="SUPFAM" id="SSF55961">
    <property type="entry name" value="Bet v1-like"/>
    <property type="match status" value="1"/>
</dbReference>